<dbReference type="Gene3D" id="1.10.10.60">
    <property type="entry name" value="Homeodomain-like"/>
    <property type="match status" value="1"/>
</dbReference>
<accession>A0ABR9WG00</accession>
<evidence type="ECO:0000313" key="3">
    <source>
        <dbReference type="Proteomes" id="UP000634134"/>
    </source>
</evidence>
<organism evidence="2 3">
    <name type="scientific">Dyadobacter subterraneus</name>
    <dbReference type="NCBI Taxonomy" id="2773304"/>
    <lineage>
        <taxon>Bacteria</taxon>
        <taxon>Pseudomonadati</taxon>
        <taxon>Bacteroidota</taxon>
        <taxon>Cytophagia</taxon>
        <taxon>Cytophagales</taxon>
        <taxon>Spirosomataceae</taxon>
        <taxon>Dyadobacter</taxon>
    </lineage>
</organism>
<dbReference type="Proteomes" id="UP000634134">
    <property type="component" value="Unassembled WGS sequence"/>
</dbReference>
<dbReference type="PROSITE" id="PS01124">
    <property type="entry name" value="HTH_ARAC_FAMILY_2"/>
    <property type="match status" value="1"/>
</dbReference>
<keyword evidence="3" id="KW-1185">Reference proteome</keyword>
<dbReference type="RefSeq" id="WP_194122505.1">
    <property type="nucleotide sequence ID" value="NZ_JACYGY010000001.1"/>
</dbReference>
<proteinExistence type="predicted"/>
<reference evidence="3" key="1">
    <citation type="submission" date="2023-07" db="EMBL/GenBank/DDBJ databases">
        <title>Dyadobacter sp. nov 'subterranea' isolated from contaminted grondwater.</title>
        <authorList>
            <person name="Szabo I."/>
            <person name="Al-Omari J."/>
            <person name="Szerdahelyi S.G."/>
            <person name="Rado J."/>
        </authorList>
    </citation>
    <scope>NUCLEOTIDE SEQUENCE [LARGE SCALE GENOMIC DNA]</scope>
    <source>
        <strain evidence="3">UP-52</strain>
    </source>
</reference>
<name>A0ABR9WG00_9BACT</name>
<evidence type="ECO:0000259" key="1">
    <source>
        <dbReference type="PROSITE" id="PS01124"/>
    </source>
</evidence>
<protein>
    <recommendedName>
        <fullName evidence="1">HTH araC/xylS-type domain-containing protein</fullName>
    </recommendedName>
</protein>
<sequence length="255" mass="29827">MEELNIHNKCILASLESSELESLCTYRDRLRVIVILEGSGKATINYAPYSYQKDSIFILRPHQNISLQTFGKTKIFSIISGLSQKSATREKPYVTTFATMFGQIESLVSNKLFVQGKIMERSIDRESANQIIKLITHEMQHRPDSYKEIIRNSVFTLIHMLDRNIQYVRKYIPVRQFHPETDRILEYIKRQLQLNHKFDIQEVASSFNISEECVNESLVARTGFTFKKFIIKYRTDLFKSRLLKMDVEVWGSLIS</sequence>
<comment type="caution">
    <text evidence="2">The sequence shown here is derived from an EMBL/GenBank/DDBJ whole genome shotgun (WGS) entry which is preliminary data.</text>
</comment>
<dbReference type="InterPro" id="IPR018060">
    <property type="entry name" value="HTH_AraC"/>
</dbReference>
<feature type="domain" description="HTH araC/xylS-type" evidence="1">
    <location>
        <begin position="182"/>
        <end position="255"/>
    </location>
</feature>
<dbReference type="EMBL" id="JACYGY010000001">
    <property type="protein sequence ID" value="MBE9464441.1"/>
    <property type="molecule type" value="Genomic_DNA"/>
</dbReference>
<gene>
    <name evidence="2" type="ORF">IEE83_21355</name>
</gene>
<evidence type="ECO:0000313" key="2">
    <source>
        <dbReference type="EMBL" id="MBE9464441.1"/>
    </source>
</evidence>